<dbReference type="PANTHER" id="PTHR39321:SF3">
    <property type="entry name" value="PHOSPHOPANTETHEINE ADENYLYLTRANSFERASE"/>
    <property type="match status" value="1"/>
</dbReference>
<keyword evidence="5 10" id="KW-0548">Nucleotidyltransferase</keyword>
<evidence type="ECO:0000256" key="8">
    <source>
        <dbReference type="ARBA" id="ARBA00023027"/>
    </source>
</evidence>
<evidence type="ECO:0000256" key="6">
    <source>
        <dbReference type="ARBA" id="ARBA00022741"/>
    </source>
</evidence>
<comment type="pathway">
    <text evidence="2 10">Cofactor biosynthesis; NAD(+) biosynthesis; deamido-NAD(+) from nicotinate D-ribonucleotide: step 1/1.</text>
</comment>
<dbReference type="InterPro" id="IPR004821">
    <property type="entry name" value="Cyt_trans-like"/>
</dbReference>
<keyword evidence="3 10" id="KW-0662">Pyridine nucleotide biosynthesis</keyword>
<organism evidence="12 13">
    <name type="scientific">Clostridium brassicae</name>
    <dbReference type="NCBI Taxonomy" id="2999072"/>
    <lineage>
        <taxon>Bacteria</taxon>
        <taxon>Bacillati</taxon>
        <taxon>Bacillota</taxon>
        <taxon>Clostridia</taxon>
        <taxon>Eubacteriales</taxon>
        <taxon>Clostridiaceae</taxon>
        <taxon>Clostridium</taxon>
    </lineage>
</organism>
<evidence type="ECO:0000256" key="10">
    <source>
        <dbReference type="HAMAP-Rule" id="MF_00244"/>
    </source>
</evidence>
<dbReference type="CDD" id="cd02165">
    <property type="entry name" value="NMNAT"/>
    <property type="match status" value="1"/>
</dbReference>
<dbReference type="NCBIfam" id="TIGR00482">
    <property type="entry name" value="nicotinate (nicotinamide) nucleotide adenylyltransferase"/>
    <property type="match status" value="1"/>
</dbReference>
<accession>A0ABT4DBP1</accession>
<name>A0ABT4DBP1_9CLOT</name>
<gene>
    <name evidence="10 12" type="primary">nadD</name>
    <name evidence="12" type="ORF">OW729_14000</name>
</gene>
<comment type="caution">
    <text evidence="12">The sequence shown here is derived from an EMBL/GenBank/DDBJ whole genome shotgun (WGS) entry which is preliminary data.</text>
</comment>
<evidence type="ECO:0000259" key="11">
    <source>
        <dbReference type="Pfam" id="PF01467"/>
    </source>
</evidence>
<evidence type="ECO:0000256" key="3">
    <source>
        <dbReference type="ARBA" id="ARBA00022642"/>
    </source>
</evidence>
<comment type="catalytic activity">
    <reaction evidence="9 10">
        <text>nicotinate beta-D-ribonucleotide + ATP + H(+) = deamido-NAD(+) + diphosphate</text>
        <dbReference type="Rhea" id="RHEA:22860"/>
        <dbReference type="ChEBI" id="CHEBI:15378"/>
        <dbReference type="ChEBI" id="CHEBI:30616"/>
        <dbReference type="ChEBI" id="CHEBI:33019"/>
        <dbReference type="ChEBI" id="CHEBI:57502"/>
        <dbReference type="ChEBI" id="CHEBI:58437"/>
        <dbReference type="EC" id="2.7.7.18"/>
    </reaction>
</comment>
<dbReference type="EC" id="2.7.7.18" evidence="10"/>
<keyword evidence="13" id="KW-1185">Reference proteome</keyword>
<keyword evidence="6 10" id="KW-0547">Nucleotide-binding</keyword>
<evidence type="ECO:0000256" key="5">
    <source>
        <dbReference type="ARBA" id="ARBA00022695"/>
    </source>
</evidence>
<evidence type="ECO:0000256" key="4">
    <source>
        <dbReference type="ARBA" id="ARBA00022679"/>
    </source>
</evidence>
<comment type="similarity">
    <text evidence="10">Belongs to the NadD family.</text>
</comment>
<dbReference type="RefSeq" id="WP_268062162.1">
    <property type="nucleotide sequence ID" value="NZ_JAPQFJ010000015.1"/>
</dbReference>
<dbReference type="Gene3D" id="3.40.50.620">
    <property type="entry name" value="HUPs"/>
    <property type="match status" value="1"/>
</dbReference>
<dbReference type="InterPro" id="IPR014729">
    <property type="entry name" value="Rossmann-like_a/b/a_fold"/>
</dbReference>
<keyword evidence="8 10" id="KW-0520">NAD</keyword>
<sequence length="199" mass="23372">MKKGIFGGTFDPIHNGHIHVAYEALYKLGLDQIIFVPAGNPPHKMRKIITDGEKRVELIRKVISEEKKFKVSSYEVYKKDLSYTYETLKHFNSLEPSTEWYFITGMDCLMQIDTWKNVAGILEKCKFVVFNRMGYKKEEIYDQKINIENKYNKEIILLDIPILEISSTLIREKIRNGENVSYLIPEKLDNLLKNIDLYK</sequence>
<feature type="domain" description="Cytidyltransferase-like" evidence="11">
    <location>
        <begin position="5"/>
        <end position="173"/>
    </location>
</feature>
<dbReference type="NCBIfam" id="TIGR00125">
    <property type="entry name" value="cyt_tran_rel"/>
    <property type="match status" value="1"/>
</dbReference>
<dbReference type="GO" id="GO:0004515">
    <property type="term" value="F:nicotinate-nucleotide adenylyltransferase activity"/>
    <property type="evidence" value="ECO:0007669"/>
    <property type="project" value="UniProtKB-EC"/>
</dbReference>
<evidence type="ECO:0000313" key="12">
    <source>
        <dbReference type="EMBL" id="MCY6959728.1"/>
    </source>
</evidence>
<proteinExistence type="inferred from homology"/>
<protein>
    <recommendedName>
        <fullName evidence="10">Probable nicotinate-nucleotide adenylyltransferase</fullName>
        <ecNumber evidence="10">2.7.7.18</ecNumber>
    </recommendedName>
    <alternativeName>
        <fullName evidence="10">Deamido-NAD(+) diphosphorylase</fullName>
    </alternativeName>
    <alternativeName>
        <fullName evidence="10">Deamido-NAD(+) pyrophosphorylase</fullName>
    </alternativeName>
    <alternativeName>
        <fullName evidence="10">Nicotinate mononucleotide adenylyltransferase</fullName>
        <shortName evidence="10">NaMN adenylyltransferase</shortName>
    </alternativeName>
</protein>
<dbReference type="SUPFAM" id="SSF52374">
    <property type="entry name" value="Nucleotidylyl transferase"/>
    <property type="match status" value="1"/>
</dbReference>
<dbReference type="NCBIfam" id="NF000840">
    <property type="entry name" value="PRK00071.1-3"/>
    <property type="match status" value="1"/>
</dbReference>
<evidence type="ECO:0000256" key="2">
    <source>
        <dbReference type="ARBA" id="ARBA00005019"/>
    </source>
</evidence>
<reference evidence="12" key="1">
    <citation type="submission" date="2022-12" db="EMBL/GenBank/DDBJ databases">
        <title>Clostridium sp. nov., isolated from industrial wastewater.</title>
        <authorList>
            <person name="Jiayan W."/>
        </authorList>
    </citation>
    <scope>NUCLEOTIDE SEQUENCE</scope>
    <source>
        <strain evidence="12">ZC22-4</strain>
    </source>
</reference>
<dbReference type="HAMAP" id="MF_00244">
    <property type="entry name" value="NaMN_adenylyltr"/>
    <property type="match status" value="1"/>
</dbReference>
<dbReference type="EMBL" id="JAPQFJ010000015">
    <property type="protein sequence ID" value="MCY6959728.1"/>
    <property type="molecule type" value="Genomic_DNA"/>
</dbReference>
<dbReference type="PANTHER" id="PTHR39321">
    <property type="entry name" value="NICOTINATE-NUCLEOTIDE ADENYLYLTRANSFERASE-RELATED"/>
    <property type="match status" value="1"/>
</dbReference>
<dbReference type="Proteomes" id="UP001144612">
    <property type="component" value="Unassembled WGS sequence"/>
</dbReference>
<comment type="function">
    <text evidence="1 10">Catalyzes the reversible adenylation of nicotinate mononucleotide (NaMN) to nicotinic acid adenine dinucleotide (NaAD).</text>
</comment>
<dbReference type="InterPro" id="IPR005248">
    <property type="entry name" value="NadD/NMNAT"/>
</dbReference>
<keyword evidence="4 10" id="KW-0808">Transferase</keyword>
<evidence type="ECO:0000256" key="9">
    <source>
        <dbReference type="ARBA" id="ARBA00048721"/>
    </source>
</evidence>
<dbReference type="Pfam" id="PF01467">
    <property type="entry name" value="CTP_transf_like"/>
    <property type="match status" value="1"/>
</dbReference>
<evidence type="ECO:0000313" key="13">
    <source>
        <dbReference type="Proteomes" id="UP001144612"/>
    </source>
</evidence>
<evidence type="ECO:0000256" key="7">
    <source>
        <dbReference type="ARBA" id="ARBA00022840"/>
    </source>
</evidence>
<keyword evidence="7 10" id="KW-0067">ATP-binding</keyword>
<evidence type="ECO:0000256" key="1">
    <source>
        <dbReference type="ARBA" id="ARBA00002324"/>
    </source>
</evidence>